<reference evidence="4" key="1">
    <citation type="journal article" date="2014" name="Front. Microbiol.">
        <title>High frequency of phylogenetically diverse reductive dehalogenase-homologous genes in deep subseafloor sedimentary metagenomes.</title>
        <authorList>
            <person name="Kawai M."/>
            <person name="Futagami T."/>
            <person name="Toyoda A."/>
            <person name="Takaki Y."/>
            <person name="Nishi S."/>
            <person name="Hori S."/>
            <person name="Arai W."/>
            <person name="Tsubouchi T."/>
            <person name="Morono Y."/>
            <person name="Uchiyama I."/>
            <person name="Ito T."/>
            <person name="Fujiyama A."/>
            <person name="Inagaki F."/>
            <person name="Takami H."/>
        </authorList>
    </citation>
    <scope>NUCLEOTIDE SEQUENCE</scope>
    <source>
        <strain evidence="4">Expedition CK06-06</strain>
    </source>
</reference>
<dbReference type="Gene3D" id="3.30.310.10">
    <property type="entry name" value="TATA-Binding Protein"/>
    <property type="match status" value="2"/>
</dbReference>
<dbReference type="InterPro" id="IPR012295">
    <property type="entry name" value="TBP_dom_sf"/>
</dbReference>
<evidence type="ECO:0008006" key="5">
    <source>
        <dbReference type="Google" id="ProtNLM"/>
    </source>
</evidence>
<organism evidence="4">
    <name type="scientific">marine sediment metagenome</name>
    <dbReference type="NCBI Taxonomy" id="412755"/>
    <lineage>
        <taxon>unclassified sequences</taxon>
        <taxon>metagenomes</taxon>
        <taxon>ecological metagenomes</taxon>
    </lineage>
</organism>
<evidence type="ECO:0000256" key="1">
    <source>
        <dbReference type="ARBA" id="ARBA00005560"/>
    </source>
</evidence>
<dbReference type="PRINTS" id="PR00686">
    <property type="entry name" value="TIFACTORIID"/>
</dbReference>
<gene>
    <name evidence="4" type="ORF">S03H2_16467</name>
</gene>
<dbReference type="InterPro" id="IPR000814">
    <property type="entry name" value="TBP"/>
</dbReference>
<name>X1G7U6_9ZZZZ</name>
<dbReference type="AlphaFoldDB" id="X1G7U6"/>
<dbReference type="GO" id="GO:0003677">
    <property type="term" value="F:DNA binding"/>
    <property type="evidence" value="ECO:0007669"/>
    <property type="project" value="UniProtKB-KW"/>
</dbReference>
<sequence length="161" mass="17938">IDLNPINQRISNVEYHPDRFPGVIMRLENPHATLLIFSSGKMVITGLRKTTDANLAAQQAIEKMQNIGIKIKNPKITIQNIVATSSLNVNVDLNMLTIMMDNVMYEPEVFPAAIYKMQDPKVVFLIFSSGKIVCLGAKVKETIDEAIPILIKQLSESEVTN</sequence>
<comment type="caution">
    <text evidence="4">The sequence shown here is derived from an EMBL/GenBank/DDBJ whole genome shotgun (WGS) entry which is preliminary data.</text>
</comment>
<evidence type="ECO:0000313" key="4">
    <source>
        <dbReference type="EMBL" id="GAH40920.1"/>
    </source>
</evidence>
<comment type="similarity">
    <text evidence="1">Belongs to the TBP family.</text>
</comment>
<feature type="non-terminal residue" evidence="4">
    <location>
        <position position="1"/>
    </location>
</feature>
<dbReference type="Pfam" id="PF00352">
    <property type="entry name" value="TBP"/>
    <property type="match status" value="2"/>
</dbReference>
<keyword evidence="3" id="KW-0804">Transcription</keyword>
<dbReference type="SUPFAM" id="SSF55945">
    <property type="entry name" value="TATA-box binding protein-like"/>
    <property type="match status" value="2"/>
</dbReference>
<dbReference type="CDD" id="cd00652">
    <property type="entry name" value="TBP_TLF"/>
    <property type="match status" value="1"/>
</dbReference>
<dbReference type="EMBL" id="BARU01008412">
    <property type="protein sequence ID" value="GAH40920.1"/>
    <property type="molecule type" value="Genomic_DNA"/>
</dbReference>
<accession>X1G7U6</accession>
<evidence type="ECO:0000256" key="2">
    <source>
        <dbReference type="ARBA" id="ARBA00023125"/>
    </source>
</evidence>
<proteinExistence type="inferred from homology"/>
<dbReference type="GO" id="GO:0006352">
    <property type="term" value="P:DNA-templated transcription initiation"/>
    <property type="evidence" value="ECO:0007669"/>
    <property type="project" value="InterPro"/>
</dbReference>
<dbReference type="PANTHER" id="PTHR10126">
    <property type="entry name" value="TATA-BOX BINDING PROTEIN"/>
    <property type="match status" value="1"/>
</dbReference>
<protein>
    <recommendedName>
        <fullName evidence="5">TATA-box-binding protein</fullName>
    </recommendedName>
</protein>
<keyword evidence="2" id="KW-0238">DNA-binding</keyword>
<evidence type="ECO:0000256" key="3">
    <source>
        <dbReference type="ARBA" id="ARBA00023163"/>
    </source>
</evidence>